<dbReference type="EMBL" id="MBLM01000144">
    <property type="protein sequence ID" value="OHV31470.1"/>
    <property type="molecule type" value="Genomic_DNA"/>
</dbReference>
<keyword evidence="13" id="KW-1185">Reference proteome</keyword>
<keyword evidence="4" id="KW-0479">Metal-binding</keyword>
<dbReference type="PRINTS" id="PR00162">
    <property type="entry name" value="RIESKE"/>
</dbReference>
<dbReference type="OrthoDB" id="25106at2"/>
<dbReference type="InterPro" id="IPR017941">
    <property type="entry name" value="Rieske_2Fe-2S"/>
</dbReference>
<gene>
    <name evidence="12" type="ORF">CC117_26070</name>
</gene>
<dbReference type="InterPro" id="IPR036922">
    <property type="entry name" value="Rieske_2Fe-2S_sf"/>
</dbReference>
<evidence type="ECO:0000259" key="11">
    <source>
        <dbReference type="PROSITE" id="PS51296"/>
    </source>
</evidence>
<evidence type="ECO:0000256" key="6">
    <source>
        <dbReference type="ARBA" id="ARBA00023014"/>
    </source>
</evidence>
<dbReference type="Pfam" id="PF00355">
    <property type="entry name" value="Rieske"/>
    <property type="match status" value="1"/>
</dbReference>
<dbReference type="GO" id="GO:0046872">
    <property type="term" value="F:metal ion binding"/>
    <property type="evidence" value="ECO:0007669"/>
    <property type="project" value="UniProtKB-KW"/>
</dbReference>
<evidence type="ECO:0000256" key="4">
    <source>
        <dbReference type="ARBA" id="ARBA00022723"/>
    </source>
</evidence>
<evidence type="ECO:0000313" key="13">
    <source>
        <dbReference type="Proteomes" id="UP000179627"/>
    </source>
</evidence>
<dbReference type="RefSeq" id="WP_071088415.1">
    <property type="nucleotide sequence ID" value="NZ_MBLM01000144.1"/>
</dbReference>
<evidence type="ECO:0000256" key="7">
    <source>
        <dbReference type="ARBA" id="ARBA00023157"/>
    </source>
</evidence>
<dbReference type="Proteomes" id="UP000179627">
    <property type="component" value="Unassembled WGS sequence"/>
</dbReference>
<dbReference type="GO" id="GO:0004497">
    <property type="term" value="F:monooxygenase activity"/>
    <property type="evidence" value="ECO:0007669"/>
    <property type="project" value="UniProtKB-ARBA"/>
</dbReference>
<keyword evidence="5" id="KW-0408">Iron</keyword>
<dbReference type="AlphaFoldDB" id="A0A1S1QBX7"/>
<feature type="domain" description="Rieske" evidence="11">
    <location>
        <begin position="56"/>
        <end position="148"/>
    </location>
</feature>
<feature type="region of interest" description="Disordered" evidence="10">
    <location>
        <begin position="30"/>
        <end position="65"/>
    </location>
</feature>
<evidence type="ECO:0000313" key="12">
    <source>
        <dbReference type="EMBL" id="OHV31470.1"/>
    </source>
</evidence>
<keyword evidence="7" id="KW-1015">Disulfide bond</keyword>
<dbReference type="PANTHER" id="PTHR10134">
    <property type="entry name" value="CYTOCHROME B-C1 COMPLEX SUBUNIT RIESKE, MITOCHONDRIAL"/>
    <property type="match status" value="1"/>
</dbReference>
<reference evidence="13" key="1">
    <citation type="submission" date="2016-07" db="EMBL/GenBank/DDBJ databases">
        <title>Sequence Frankia sp. strain CcI1.17.</title>
        <authorList>
            <person name="Ghodhbane-Gtari F."/>
            <person name="Swanson E."/>
            <person name="Gueddou A."/>
            <person name="Morris K."/>
            <person name="Hezbri K."/>
            <person name="Ktari A."/>
            <person name="Nouioui I."/>
            <person name="Abebe-Akele F."/>
            <person name="Simpson S."/>
            <person name="Thomas K."/>
            <person name="Gtari M."/>
            <person name="Tisa L.S."/>
            <person name="Hurst S."/>
        </authorList>
    </citation>
    <scope>NUCLEOTIDE SEQUENCE [LARGE SCALE GENOMIC DNA]</scope>
    <source>
        <strain evidence="13">Cc1.17</strain>
    </source>
</reference>
<comment type="caution">
    <text evidence="12">The sequence shown here is derived from an EMBL/GenBank/DDBJ whole genome shotgun (WGS) entry which is preliminary data.</text>
</comment>
<feature type="compositionally biased region" description="Gly residues" evidence="10">
    <location>
        <begin position="45"/>
        <end position="55"/>
    </location>
</feature>
<dbReference type="SUPFAM" id="SSF50022">
    <property type="entry name" value="ISP domain"/>
    <property type="match status" value="1"/>
</dbReference>
<evidence type="ECO:0000256" key="2">
    <source>
        <dbReference type="ARBA" id="ARBA00015816"/>
    </source>
</evidence>
<evidence type="ECO:0000256" key="9">
    <source>
        <dbReference type="ARBA" id="ARBA00034078"/>
    </source>
</evidence>
<comment type="cofactor">
    <cofactor evidence="9">
        <name>[2Fe-2S] cluster</name>
        <dbReference type="ChEBI" id="CHEBI:190135"/>
    </cofactor>
</comment>
<evidence type="ECO:0000256" key="3">
    <source>
        <dbReference type="ARBA" id="ARBA00022714"/>
    </source>
</evidence>
<comment type="function">
    <text evidence="1">Iron-sulfur subunit of the cytochrome bc1 complex, an essential component of the respiratory electron transport chain required for ATP synthesis. The bc1 complex catalyzes the oxidation of menaquinol and the reduction of cytochrome c in the respiratory chain. The bc1 complex operates through a Q-cycle mechanism that couples electron transfer to generation of the proton gradient that drives ATP synthesis.</text>
</comment>
<keyword evidence="3" id="KW-0001">2Fe-2S</keyword>
<name>A0A1S1QBX7_9ACTN</name>
<protein>
    <recommendedName>
        <fullName evidence="2">Cytochrome bc1 complex Rieske iron-sulfur subunit</fullName>
    </recommendedName>
    <alternativeName>
        <fullName evidence="8">Cytochrome bc1 reductase complex subunit QcrA</fullName>
    </alternativeName>
</protein>
<dbReference type="Gene3D" id="2.102.10.10">
    <property type="entry name" value="Rieske [2Fe-2S] iron-sulphur domain"/>
    <property type="match status" value="1"/>
</dbReference>
<evidence type="ECO:0000256" key="8">
    <source>
        <dbReference type="ARBA" id="ARBA00029586"/>
    </source>
</evidence>
<proteinExistence type="predicted"/>
<sequence>MAQETPTRRVVVPGIVVTVAGAGAGFAVASTSSAADPKPPTAAANGGGDAPGGEDGPLVQLSDVPPDGGVVLSDAGIVLTRDSGDGIQGFSAVCTHQGCLVSSVAQGQINCPCHGSSFDARTGEPVAGPARTKLPPVAVTVRDNAVFRA</sequence>
<evidence type="ECO:0000256" key="1">
    <source>
        <dbReference type="ARBA" id="ARBA00002494"/>
    </source>
</evidence>
<evidence type="ECO:0000256" key="5">
    <source>
        <dbReference type="ARBA" id="ARBA00023004"/>
    </source>
</evidence>
<dbReference type="InterPro" id="IPR005805">
    <property type="entry name" value="Rieske_Fe-S_prot_C"/>
</dbReference>
<dbReference type="GO" id="GO:0016705">
    <property type="term" value="F:oxidoreductase activity, acting on paired donors, with incorporation or reduction of molecular oxygen"/>
    <property type="evidence" value="ECO:0007669"/>
    <property type="project" value="UniProtKB-ARBA"/>
</dbReference>
<accession>A0A1S1QBX7</accession>
<organism evidence="12 13">
    <name type="scientific">Parafrankia colletiae</name>
    <dbReference type="NCBI Taxonomy" id="573497"/>
    <lineage>
        <taxon>Bacteria</taxon>
        <taxon>Bacillati</taxon>
        <taxon>Actinomycetota</taxon>
        <taxon>Actinomycetes</taxon>
        <taxon>Frankiales</taxon>
        <taxon>Frankiaceae</taxon>
        <taxon>Parafrankia</taxon>
    </lineage>
</organism>
<dbReference type="GO" id="GO:0016020">
    <property type="term" value="C:membrane"/>
    <property type="evidence" value="ECO:0007669"/>
    <property type="project" value="InterPro"/>
</dbReference>
<dbReference type="InterPro" id="IPR014349">
    <property type="entry name" value="Rieske_Fe-S_prot"/>
</dbReference>
<dbReference type="GO" id="GO:0051537">
    <property type="term" value="F:2 iron, 2 sulfur cluster binding"/>
    <property type="evidence" value="ECO:0007669"/>
    <property type="project" value="UniProtKB-KW"/>
</dbReference>
<keyword evidence="6" id="KW-0411">Iron-sulfur</keyword>
<dbReference type="PROSITE" id="PS51296">
    <property type="entry name" value="RIESKE"/>
    <property type="match status" value="1"/>
</dbReference>
<evidence type="ECO:0000256" key="10">
    <source>
        <dbReference type="SAM" id="MobiDB-lite"/>
    </source>
</evidence>
<dbReference type="CDD" id="cd03467">
    <property type="entry name" value="Rieske"/>
    <property type="match status" value="1"/>
</dbReference>